<sequence length="86" mass="9331">MTSQPDTATDPVARAMAILRIARLAQPDGQTRDSKAAYCLLTAFALACWQMHLDPAEIAETEWPRIAADLGRYSLQHALPAEAGHA</sequence>
<gene>
    <name evidence="1" type="ORF">GWI71_10825</name>
</gene>
<evidence type="ECO:0000313" key="2">
    <source>
        <dbReference type="Proteomes" id="UP000541347"/>
    </source>
</evidence>
<evidence type="ECO:0000313" key="1">
    <source>
        <dbReference type="EMBL" id="NBN64174.1"/>
    </source>
</evidence>
<dbReference type="Proteomes" id="UP000541347">
    <property type="component" value="Unassembled WGS sequence"/>
</dbReference>
<dbReference type="EMBL" id="JAABLP010000003">
    <property type="protein sequence ID" value="NBN64174.1"/>
    <property type="molecule type" value="Genomic_DNA"/>
</dbReference>
<name>A0ABW9ZH50_9HYPH</name>
<protein>
    <submittedName>
        <fullName evidence="1">Uncharacterized protein</fullName>
    </submittedName>
</protein>
<reference evidence="1 2" key="1">
    <citation type="submission" date="2020-01" db="EMBL/GenBank/DDBJ databases">
        <authorList>
            <person name="Peng S.Y."/>
            <person name="Li J."/>
            <person name="Wang M."/>
            <person name="Wang L."/>
            <person name="Wang C.Q."/>
            <person name="Wang J.R."/>
        </authorList>
    </citation>
    <scope>NUCLEOTIDE SEQUENCE [LARGE SCALE GENOMIC DNA]</scope>
    <source>
        <strain evidence="1 2">XCT-34</strain>
    </source>
</reference>
<keyword evidence="2" id="KW-1185">Reference proteome</keyword>
<accession>A0ABW9ZH50</accession>
<organism evidence="1 2">
    <name type="scientific">Pannonibacter tanglangensis</name>
    <dbReference type="NCBI Taxonomy" id="2750084"/>
    <lineage>
        <taxon>Bacteria</taxon>
        <taxon>Pseudomonadati</taxon>
        <taxon>Pseudomonadota</taxon>
        <taxon>Alphaproteobacteria</taxon>
        <taxon>Hyphomicrobiales</taxon>
        <taxon>Stappiaceae</taxon>
        <taxon>Pannonibacter</taxon>
    </lineage>
</organism>
<dbReference type="RefSeq" id="WP_161676190.1">
    <property type="nucleotide sequence ID" value="NZ_JAABLP010000003.1"/>
</dbReference>
<proteinExistence type="predicted"/>
<comment type="caution">
    <text evidence="1">The sequence shown here is derived from an EMBL/GenBank/DDBJ whole genome shotgun (WGS) entry which is preliminary data.</text>
</comment>